<evidence type="ECO:0000313" key="2">
    <source>
        <dbReference type="EMBL" id="MEY2182892.1"/>
    </source>
</evidence>
<sequence>MSTEAASVEARVRHYILENLLFSDDGSELPNDASLLDRGIIDSTGVLEVVMFLEEAFGIRVKASEMLPENFDSVNNIVRFVERQRSVA</sequence>
<dbReference type="Gene3D" id="1.10.1200.10">
    <property type="entry name" value="ACP-like"/>
    <property type="match status" value="1"/>
</dbReference>
<dbReference type="InterPro" id="IPR036736">
    <property type="entry name" value="ACP-like_sf"/>
</dbReference>
<dbReference type="Proteomes" id="UP001562159">
    <property type="component" value="Unassembled WGS sequence"/>
</dbReference>
<dbReference type="EMBL" id="JBGBPY010000001">
    <property type="protein sequence ID" value="MEY2182892.1"/>
    <property type="molecule type" value="Genomic_DNA"/>
</dbReference>
<comment type="caution">
    <text evidence="2">The sequence shown here is derived from an EMBL/GenBank/DDBJ whole genome shotgun (WGS) entry which is preliminary data.</text>
</comment>
<name>A0ABV4ARG1_9GAMM</name>
<dbReference type="Pfam" id="PF00550">
    <property type="entry name" value="PP-binding"/>
    <property type="match status" value="1"/>
</dbReference>
<dbReference type="SUPFAM" id="SSF47336">
    <property type="entry name" value="ACP-like"/>
    <property type="match status" value="1"/>
</dbReference>
<organism evidence="2 3">
    <name type="scientific">Rhodanobacter humi</name>
    <dbReference type="NCBI Taxonomy" id="1888173"/>
    <lineage>
        <taxon>Bacteria</taxon>
        <taxon>Pseudomonadati</taxon>
        <taxon>Pseudomonadota</taxon>
        <taxon>Gammaproteobacteria</taxon>
        <taxon>Lysobacterales</taxon>
        <taxon>Rhodanobacteraceae</taxon>
        <taxon>Rhodanobacter</taxon>
    </lineage>
</organism>
<feature type="domain" description="Carrier" evidence="1">
    <location>
        <begin position="3"/>
        <end position="85"/>
    </location>
</feature>
<dbReference type="PROSITE" id="PS50075">
    <property type="entry name" value="CARRIER"/>
    <property type="match status" value="1"/>
</dbReference>
<gene>
    <name evidence="2" type="ORF">AB7878_10730</name>
</gene>
<keyword evidence="3" id="KW-1185">Reference proteome</keyword>
<protein>
    <submittedName>
        <fullName evidence="2">Acyl carrier protein</fullName>
    </submittedName>
</protein>
<evidence type="ECO:0000259" key="1">
    <source>
        <dbReference type="PROSITE" id="PS50075"/>
    </source>
</evidence>
<evidence type="ECO:0000313" key="3">
    <source>
        <dbReference type="Proteomes" id="UP001562159"/>
    </source>
</evidence>
<proteinExistence type="predicted"/>
<reference evidence="2 3" key="1">
    <citation type="submission" date="2024-07" db="EMBL/GenBank/DDBJ databases">
        <title>Molecular mechanisms and environmental adaptations of flagellar loss and biofilm growth of Rhodanobacter under environmental stress.</title>
        <authorList>
            <person name="Chen M."/>
        </authorList>
    </citation>
    <scope>NUCLEOTIDE SEQUENCE [LARGE SCALE GENOMIC DNA]</scope>
    <source>
        <strain evidence="2 3">RS22</strain>
    </source>
</reference>
<dbReference type="InterPro" id="IPR009081">
    <property type="entry name" value="PP-bd_ACP"/>
</dbReference>
<accession>A0ABV4ARG1</accession>